<sequence>MREKSALASVGAFEIMEADDDINIFVKDMNVNDGERHPRGEKRRRVGNDQKVKVDDREQHWQNYLKVLSKTSKECEGLLKNEYTKFQATHDKFCKEKAAHMQTFKGELYRFLYPLHVDLLIHDGDGCLLIGVISTRDLVWPSPLISFSRWRPDGHCRRLGASEAWMDKVVKLMEVGADAGDTADRGGWEQRYIQRMQATPIGGGRGGRLAYIGDATTGLGEGDDRDGRKRRSDEHWQKKRPWRKPEERGAPPSMDDGSTVSDSASSPATN</sequence>
<evidence type="ECO:0000256" key="1">
    <source>
        <dbReference type="SAM" id="MobiDB-lite"/>
    </source>
</evidence>
<dbReference type="PANTHER" id="PTHR35295">
    <property type="entry name" value="DNA LIGASE-LIKE PROTEIN"/>
    <property type="match status" value="1"/>
</dbReference>
<dbReference type="HOGENOM" id="CLU_1032007_0_0_1"/>
<dbReference type="AlphaFoldDB" id="A0A0E0HLV8"/>
<organism evidence="2">
    <name type="scientific">Oryza nivara</name>
    <name type="common">Indian wild rice</name>
    <name type="synonym">Oryza sativa f. spontanea</name>
    <dbReference type="NCBI Taxonomy" id="4536"/>
    <lineage>
        <taxon>Eukaryota</taxon>
        <taxon>Viridiplantae</taxon>
        <taxon>Streptophyta</taxon>
        <taxon>Embryophyta</taxon>
        <taxon>Tracheophyta</taxon>
        <taxon>Spermatophyta</taxon>
        <taxon>Magnoliopsida</taxon>
        <taxon>Liliopsida</taxon>
        <taxon>Poales</taxon>
        <taxon>Poaceae</taxon>
        <taxon>BOP clade</taxon>
        <taxon>Oryzoideae</taxon>
        <taxon>Oryzeae</taxon>
        <taxon>Oryzinae</taxon>
        <taxon>Oryza</taxon>
    </lineage>
</organism>
<accession>A0A0E0HLV8</accession>
<proteinExistence type="predicted"/>
<dbReference type="Gramene" id="ONIVA06G06350.1">
    <property type="protein sequence ID" value="ONIVA06G06350.1"/>
    <property type="gene ID" value="ONIVA06G06350"/>
</dbReference>
<keyword evidence="3" id="KW-1185">Reference proteome</keyword>
<feature type="compositionally biased region" description="Polar residues" evidence="1">
    <location>
        <begin position="256"/>
        <end position="270"/>
    </location>
</feature>
<reference evidence="2" key="1">
    <citation type="submission" date="2015-04" db="UniProtKB">
        <authorList>
            <consortium name="EnsemblPlants"/>
        </authorList>
    </citation>
    <scope>IDENTIFICATION</scope>
    <source>
        <strain evidence="2">SL10</strain>
    </source>
</reference>
<dbReference type="Proteomes" id="UP000006591">
    <property type="component" value="Chromosome 6"/>
</dbReference>
<feature type="region of interest" description="Disordered" evidence="1">
    <location>
        <begin position="212"/>
        <end position="270"/>
    </location>
</feature>
<dbReference type="STRING" id="4536.A0A0E0HLV8"/>
<dbReference type="OMA" id="HWQKKRP"/>
<evidence type="ECO:0000313" key="3">
    <source>
        <dbReference type="Proteomes" id="UP000006591"/>
    </source>
</evidence>
<evidence type="ECO:0000313" key="2">
    <source>
        <dbReference type="EnsemblPlants" id="ONIVA06G06350.1"/>
    </source>
</evidence>
<dbReference type="EnsemblPlants" id="ONIVA06G06350.1">
    <property type="protein sequence ID" value="ONIVA06G06350.1"/>
    <property type="gene ID" value="ONIVA06G06350"/>
</dbReference>
<protein>
    <submittedName>
        <fullName evidence="2">Uncharacterized protein</fullName>
    </submittedName>
</protein>
<dbReference type="eggNOG" id="ENOG502SCMZ">
    <property type="taxonomic scope" value="Eukaryota"/>
</dbReference>
<dbReference type="PANTHER" id="PTHR35295:SF1">
    <property type="entry name" value="DNA LIGASE-LIKE PROTEIN"/>
    <property type="match status" value="1"/>
</dbReference>
<name>A0A0E0HLV8_ORYNI</name>
<reference evidence="2" key="2">
    <citation type="submission" date="2018-04" db="EMBL/GenBank/DDBJ databases">
        <title>OnivRS2 (Oryza nivara Reference Sequence Version 2).</title>
        <authorList>
            <person name="Zhang J."/>
            <person name="Kudrna D."/>
            <person name="Lee S."/>
            <person name="Talag J."/>
            <person name="Rajasekar S."/>
            <person name="Welchert J."/>
            <person name="Hsing Y.-I."/>
            <person name="Wing R.A."/>
        </authorList>
    </citation>
    <scope>NUCLEOTIDE SEQUENCE [LARGE SCALE GENOMIC DNA]</scope>
    <source>
        <strain evidence="2">SL10</strain>
    </source>
</reference>
<feature type="compositionally biased region" description="Basic and acidic residues" evidence="1">
    <location>
        <begin position="225"/>
        <end position="236"/>
    </location>
</feature>